<evidence type="ECO:0000313" key="2">
    <source>
        <dbReference type="EMBL" id="GBM98667.1"/>
    </source>
</evidence>
<name>A0A4Y2K8R3_ARAVE</name>
<keyword evidence="3" id="KW-1185">Reference proteome</keyword>
<reference evidence="2 3" key="1">
    <citation type="journal article" date="2019" name="Sci. Rep.">
        <title>Orb-weaving spider Araneus ventricosus genome elucidates the spidroin gene catalogue.</title>
        <authorList>
            <person name="Kono N."/>
            <person name="Nakamura H."/>
            <person name="Ohtoshi R."/>
            <person name="Moran D.A.P."/>
            <person name="Shinohara A."/>
            <person name="Yoshida Y."/>
            <person name="Fujiwara M."/>
            <person name="Mori M."/>
            <person name="Tomita M."/>
            <person name="Arakawa K."/>
        </authorList>
    </citation>
    <scope>NUCLEOTIDE SEQUENCE [LARGE SCALE GENOMIC DNA]</scope>
</reference>
<protein>
    <submittedName>
        <fullName evidence="2">Uncharacterized protein</fullName>
    </submittedName>
</protein>
<proteinExistence type="predicted"/>
<evidence type="ECO:0000256" key="1">
    <source>
        <dbReference type="SAM" id="MobiDB-lite"/>
    </source>
</evidence>
<organism evidence="2 3">
    <name type="scientific">Araneus ventricosus</name>
    <name type="common">Orbweaver spider</name>
    <name type="synonym">Epeira ventricosa</name>
    <dbReference type="NCBI Taxonomy" id="182803"/>
    <lineage>
        <taxon>Eukaryota</taxon>
        <taxon>Metazoa</taxon>
        <taxon>Ecdysozoa</taxon>
        <taxon>Arthropoda</taxon>
        <taxon>Chelicerata</taxon>
        <taxon>Arachnida</taxon>
        <taxon>Araneae</taxon>
        <taxon>Araneomorphae</taxon>
        <taxon>Entelegynae</taxon>
        <taxon>Araneoidea</taxon>
        <taxon>Araneidae</taxon>
        <taxon>Araneus</taxon>
    </lineage>
</organism>
<sequence>MTRAFQQGHSLVKEDGASDIASILKERNHPANRKTNDLDLKLFFQQRIVLNPSALSPIPLSNDAGLGTSKETTGISYLQNCAAESSLESKHSLHPENKIPPASKANRLEGKEGKVEYPYTYQCWQRQKEGMER</sequence>
<evidence type="ECO:0000313" key="3">
    <source>
        <dbReference type="Proteomes" id="UP000499080"/>
    </source>
</evidence>
<accession>A0A4Y2K8R3</accession>
<dbReference type="EMBL" id="BGPR01004344">
    <property type="protein sequence ID" value="GBM98667.1"/>
    <property type="molecule type" value="Genomic_DNA"/>
</dbReference>
<feature type="region of interest" description="Disordered" evidence="1">
    <location>
        <begin position="88"/>
        <end position="111"/>
    </location>
</feature>
<feature type="compositionally biased region" description="Basic and acidic residues" evidence="1">
    <location>
        <begin position="88"/>
        <end position="97"/>
    </location>
</feature>
<dbReference type="AlphaFoldDB" id="A0A4Y2K8R3"/>
<gene>
    <name evidence="2" type="ORF">AVEN_214678_1</name>
</gene>
<comment type="caution">
    <text evidence="2">The sequence shown here is derived from an EMBL/GenBank/DDBJ whole genome shotgun (WGS) entry which is preliminary data.</text>
</comment>
<dbReference type="Proteomes" id="UP000499080">
    <property type="component" value="Unassembled WGS sequence"/>
</dbReference>